<dbReference type="GO" id="GO:0006120">
    <property type="term" value="P:mitochondrial electron transport, NADH to ubiquinone"/>
    <property type="evidence" value="ECO:0007669"/>
    <property type="project" value="InterPro"/>
</dbReference>
<evidence type="ECO:0000259" key="20">
    <source>
        <dbReference type="Pfam" id="PF06444"/>
    </source>
</evidence>
<dbReference type="EMBL" id="MW368830">
    <property type="protein sequence ID" value="QQX44912.1"/>
    <property type="molecule type" value="Genomic_DNA"/>
</dbReference>
<evidence type="ECO:0000256" key="2">
    <source>
        <dbReference type="ARBA" id="ARBA00004448"/>
    </source>
</evidence>
<dbReference type="Pfam" id="PF00361">
    <property type="entry name" value="Proton_antipo_M"/>
    <property type="match status" value="1"/>
</dbReference>
<evidence type="ECO:0000256" key="6">
    <source>
        <dbReference type="ARBA" id="ARBA00022448"/>
    </source>
</evidence>
<feature type="transmembrane region" description="Helical" evidence="18">
    <location>
        <begin position="264"/>
        <end position="284"/>
    </location>
</feature>
<feature type="transmembrane region" description="Helical" evidence="18">
    <location>
        <begin position="134"/>
        <end position="156"/>
    </location>
</feature>
<evidence type="ECO:0000256" key="10">
    <source>
        <dbReference type="ARBA" id="ARBA00022967"/>
    </source>
</evidence>
<keyword evidence="10 18" id="KW-1278">Translocase</keyword>
<evidence type="ECO:0000256" key="12">
    <source>
        <dbReference type="ARBA" id="ARBA00022989"/>
    </source>
</evidence>
<keyword evidence="16 18" id="KW-0472">Membrane</keyword>
<evidence type="ECO:0000256" key="1">
    <source>
        <dbReference type="ARBA" id="ARBA00003257"/>
    </source>
</evidence>
<dbReference type="Pfam" id="PF06444">
    <property type="entry name" value="NADH_dehy_S2_C"/>
    <property type="match status" value="1"/>
</dbReference>
<feature type="transmembrane region" description="Helical" evidence="18">
    <location>
        <begin position="49"/>
        <end position="69"/>
    </location>
</feature>
<keyword evidence="7 18" id="KW-0679">Respiratory chain</keyword>
<evidence type="ECO:0000256" key="14">
    <source>
        <dbReference type="ARBA" id="ARBA00023075"/>
    </source>
</evidence>
<evidence type="ECO:0000256" key="9">
    <source>
        <dbReference type="ARBA" id="ARBA00022792"/>
    </source>
</evidence>
<dbReference type="InterPro" id="IPR003917">
    <property type="entry name" value="NADH_UbQ_OxRdtase_chain2"/>
</dbReference>
<evidence type="ECO:0000256" key="11">
    <source>
        <dbReference type="ARBA" id="ARBA00022982"/>
    </source>
</evidence>
<evidence type="ECO:0000256" key="13">
    <source>
        <dbReference type="ARBA" id="ARBA00023027"/>
    </source>
</evidence>
<evidence type="ECO:0000259" key="19">
    <source>
        <dbReference type="Pfam" id="PF00361"/>
    </source>
</evidence>
<keyword evidence="13 18" id="KW-0520">NAD</keyword>
<keyword evidence="8 18" id="KW-0812">Transmembrane</keyword>
<keyword evidence="15 18" id="KW-0496">Mitochondrion</keyword>
<dbReference type="GO" id="GO:0008137">
    <property type="term" value="F:NADH dehydrogenase (ubiquinone) activity"/>
    <property type="evidence" value="ECO:0007669"/>
    <property type="project" value="UniProtKB-EC"/>
</dbReference>
<evidence type="ECO:0000256" key="8">
    <source>
        <dbReference type="ARBA" id="ARBA00022692"/>
    </source>
</evidence>
<evidence type="ECO:0000256" key="3">
    <source>
        <dbReference type="ARBA" id="ARBA00007012"/>
    </source>
</evidence>
<feature type="domain" description="NADH dehydrogenase subunit 2 C-terminal" evidence="20">
    <location>
        <begin position="280"/>
        <end position="332"/>
    </location>
</feature>
<evidence type="ECO:0000256" key="5">
    <source>
        <dbReference type="ARBA" id="ARBA00021008"/>
    </source>
</evidence>
<feature type="domain" description="NADH:quinone oxidoreductase/Mrp antiporter transmembrane" evidence="19">
    <location>
        <begin position="14"/>
        <end position="279"/>
    </location>
</feature>
<geneLocation type="mitochondrion" evidence="21"/>
<protein>
    <recommendedName>
        <fullName evidence="5 18">NADH-ubiquinone oxidoreductase chain 2</fullName>
        <ecNumber evidence="4 18">7.1.1.2</ecNumber>
    </recommendedName>
</protein>
<evidence type="ECO:0000313" key="21">
    <source>
        <dbReference type="EMBL" id="QQX44912.1"/>
    </source>
</evidence>
<keyword evidence="11 18" id="KW-0249">Electron transport</keyword>
<keyword evidence="9 18" id="KW-0999">Mitochondrion inner membrane</keyword>
<comment type="similarity">
    <text evidence="3 18">Belongs to the complex I subunit 2 family.</text>
</comment>
<sequence>MFMLIFSTIITISSNSWLSAWMGLEINLLSFIPLMSDNNLMSTEASLKYFLTQALASSVLLFSFILMMISKNYEIYNFIDNNNLNFTNFMIFSSLLLKTGAAPFHFWFPNIIEGLSWMNCFILMTWQKIAPFMLMSYLISNFLSMICSILSVMFGAIGGLNQSLLRKLMAYSSINHLGWMISSLMLNQNMWLLYFLFYSFLTFNMVFMLNLWKIFHINKMFSMFFSSKSLKFVMMFNLLSLGGLPPFLGFIPKWLIINQLTMNSQLLLTFILIVFTLITLYFYLRICYSGFMLNNYQLNWIVSNQVNKTNLNMFMISSSISILGLPLISLIYFML</sequence>
<keyword evidence="6" id="KW-0813">Transport</keyword>
<evidence type="ECO:0000256" key="15">
    <source>
        <dbReference type="ARBA" id="ARBA00023128"/>
    </source>
</evidence>
<dbReference type="GO" id="GO:0005743">
    <property type="term" value="C:mitochondrial inner membrane"/>
    <property type="evidence" value="ECO:0007669"/>
    <property type="project" value="UniProtKB-SubCell"/>
</dbReference>
<dbReference type="PRINTS" id="PR01436">
    <property type="entry name" value="NADHDHGNASE2"/>
</dbReference>
<dbReference type="PANTHER" id="PTHR46552">
    <property type="entry name" value="NADH-UBIQUINONE OXIDOREDUCTASE CHAIN 2"/>
    <property type="match status" value="1"/>
</dbReference>
<accession>A0A7U0MQP2</accession>
<keyword evidence="12 18" id="KW-1133">Transmembrane helix</keyword>
<proteinExistence type="inferred from homology"/>
<evidence type="ECO:0000256" key="7">
    <source>
        <dbReference type="ARBA" id="ARBA00022660"/>
    </source>
</evidence>
<dbReference type="EC" id="7.1.1.2" evidence="4 18"/>
<comment type="catalytic activity">
    <reaction evidence="17 18">
        <text>a ubiquinone + NADH + 5 H(+)(in) = a ubiquinol + NAD(+) + 4 H(+)(out)</text>
        <dbReference type="Rhea" id="RHEA:29091"/>
        <dbReference type="Rhea" id="RHEA-COMP:9565"/>
        <dbReference type="Rhea" id="RHEA-COMP:9566"/>
        <dbReference type="ChEBI" id="CHEBI:15378"/>
        <dbReference type="ChEBI" id="CHEBI:16389"/>
        <dbReference type="ChEBI" id="CHEBI:17976"/>
        <dbReference type="ChEBI" id="CHEBI:57540"/>
        <dbReference type="ChEBI" id="CHEBI:57945"/>
        <dbReference type="EC" id="7.1.1.2"/>
    </reaction>
</comment>
<feature type="transmembrane region" description="Helical" evidence="18">
    <location>
        <begin position="192"/>
        <end position="212"/>
    </location>
</feature>
<dbReference type="InterPro" id="IPR001750">
    <property type="entry name" value="ND/Mrp_TM"/>
</dbReference>
<comment type="function">
    <text evidence="18">Core subunit of the mitochondrial membrane respiratory chain NADH dehydrogenase (Complex I) which catalyzes electron transfer from NADH through the respiratory chain, using ubiquinone as an electron acceptor. Essential for the catalytic activity and assembly of complex I.</text>
</comment>
<evidence type="ECO:0000256" key="16">
    <source>
        <dbReference type="ARBA" id="ARBA00023136"/>
    </source>
</evidence>
<keyword evidence="14 18" id="KW-0830">Ubiquinone</keyword>
<dbReference type="InterPro" id="IPR010933">
    <property type="entry name" value="NADH_DH_su2_C"/>
</dbReference>
<evidence type="ECO:0000256" key="4">
    <source>
        <dbReference type="ARBA" id="ARBA00012944"/>
    </source>
</evidence>
<reference evidence="21" key="1">
    <citation type="submission" date="2020-12" db="EMBL/GenBank/DDBJ databases">
        <title>The complete mitochondrial genome of Dicraeus orientalis Becker, 1911 (Diptera: Cholorpidae).</title>
        <authorList>
            <person name="Liu J."/>
        </authorList>
    </citation>
    <scope>NUCLEOTIDE SEQUENCE</scope>
</reference>
<comment type="subcellular location">
    <subcellularLocation>
        <location evidence="2 18">Mitochondrion inner membrane</location>
        <topology evidence="2 18">Multi-pass membrane protein</topology>
    </subcellularLocation>
</comment>
<name>A0A7U0MQP2_9MUSC</name>
<dbReference type="PANTHER" id="PTHR46552:SF1">
    <property type="entry name" value="NADH-UBIQUINONE OXIDOREDUCTASE CHAIN 2"/>
    <property type="match status" value="1"/>
</dbReference>
<evidence type="ECO:0000256" key="18">
    <source>
        <dbReference type="RuleBase" id="RU003403"/>
    </source>
</evidence>
<dbReference type="InterPro" id="IPR050175">
    <property type="entry name" value="Complex_I_Subunit_2"/>
</dbReference>
<evidence type="ECO:0000256" key="17">
    <source>
        <dbReference type="ARBA" id="ARBA00049551"/>
    </source>
</evidence>
<gene>
    <name evidence="21" type="primary">nad2</name>
</gene>
<comment type="function">
    <text evidence="1">Core subunit of the mitochondrial membrane respiratory chain NADH dehydrogenase (Complex I) that is believed to belong to the minimal assembly required for catalysis. Complex I functions in the transfer of electrons from NADH to the respiratory chain. The immediate electron acceptor for the enzyme is believed to be ubiquinone.</text>
</comment>
<feature type="transmembrane region" description="Helical" evidence="18">
    <location>
        <begin position="89"/>
        <end position="108"/>
    </location>
</feature>
<dbReference type="AlphaFoldDB" id="A0A7U0MQP2"/>
<feature type="transmembrane region" description="Helical" evidence="18">
    <location>
        <begin position="313"/>
        <end position="334"/>
    </location>
</feature>
<feature type="transmembrane region" description="Helical" evidence="18">
    <location>
        <begin position="232"/>
        <end position="252"/>
    </location>
</feature>
<organism evidence="21">
    <name type="scientific">Dicraeus orientalis</name>
    <dbReference type="NCBI Taxonomy" id="2805743"/>
    <lineage>
        <taxon>Eukaryota</taxon>
        <taxon>Metazoa</taxon>
        <taxon>Ecdysozoa</taxon>
        <taxon>Arthropoda</taxon>
        <taxon>Hexapoda</taxon>
        <taxon>Insecta</taxon>
        <taxon>Pterygota</taxon>
        <taxon>Neoptera</taxon>
        <taxon>Endopterygota</taxon>
        <taxon>Diptera</taxon>
        <taxon>Brachycera</taxon>
        <taxon>Muscomorpha</taxon>
        <taxon>Carnoidea</taxon>
        <taxon>Chloropidae</taxon>
        <taxon>Dicraeus</taxon>
    </lineage>
</organism>